<reference evidence="1 2" key="1">
    <citation type="submission" date="2017-06" db="EMBL/GenBank/DDBJ databases">
        <title>Comparative genomic analysis of Ambrosia Fusariam Clade fungi.</title>
        <authorList>
            <person name="Stajich J.E."/>
            <person name="Carrillo J."/>
            <person name="Kijimoto T."/>
            <person name="Eskalen A."/>
            <person name="O'Donnell K."/>
            <person name="Kasson M."/>
        </authorList>
    </citation>
    <scope>NUCLEOTIDE SEQUENCE [LARGE SCALE GENOMIC DNA]</scope>
    <source>
        <strain evidence="1">UCR3666</strain>
    </source>
</reference>
<dbReference type="OrthoDB" id="4678058at2759"/>
<comment type="caution">
    <text evidence="1">The sequence shown here is derived from an EMBL/GenBank/DDBJ whole genome shotgun (WGS) entry which is preliminary data.</text>
</comment>
<protein>
    <recommendedName>
        <fullName evidence="3">Dipeptidylpeptidase IV N-terminal domain-containing protein</fullName>
    </recommendedName>
</protein>
<gene>
    <name evidence="1" type="ORF">CDV36_010653</name>
</gene>
<evidence type="ECO:0000313" key="2">
    <source>
        <dbReference type="Proteomes" id="UP000277212"/>
    </source>
</evidence>
<accession>A0A3M2RWP5</accession>
<dbReference type="Proteomes" id="UP000277212">
    <property type="component" value="Unassembled WGS sequence"/>
</dbReference>
<dbReference type="AlphaFoldDB" id="A0A3M2RWP5"/>
<dbReference type="EMBL" id="NKUJ01000231">
    <property type="protein sequence ID" value="RMJ09713.1"/>
    <property type="molecule type" value="Genomic_DNA"/>
</dbReference>
<keyword evidence="2" id="KW-1185">Reference proteome</keyword>
<proteinExistence type="predicted"/>
<organism evidence="1 2">
    <name type="scientific">Fusarium kuroshium</name>
    <dbReference type="NCBI Taxonomy" id="2010991"/>
    <lineage>
        <taxon>Eukaryota</taxon>
        <taxon>Fungi</taxon>
        <taxon>Dikarya</taxon>
        <taxon>Ascomycota</taxon>
        <taxon>Pezizomycotina</taxon>
        <taxon>Sordariomycetes</taxon>
        <taxon>Hypocreomycetidae</taxon>
        <taxon>Hypocreales</taxon>
        <taxon>Nectriaceae</taxon>
        <taxon>Fusarium</taxon>
        <taxon>Fusarium solani species complex</taxon>
    </lineage>
</organism>
<name>A0A3M2RWP5_9HYPO</name>
<evidence type="ECO:0008006" key="3">
    <source>
        <dbReference type="Google" id="ProtNLM"/>
    </source>
</evidence>
<sequence length="121" mass="13228">MSNKVKEVDGKLVTNTEVAPPANWTNDYEEMGGDMEWGEYGNVAELVKGYGLDGDVKPLFAMASYTGEALSLFELGDGQFFLYNAIEGSFYQIKNPSDLQTITSTIDDENQGLAALEIEAL</sequence>
<evidence type="ECO:0000313" key="1">
    <source>
        <dbReference type="EMBL" id="RMJ09713.1"/>
    </source>
</evidence>